<evidence type="ECO:0000256" key="2">
    <source>
        <dbReference type="SAM" id="Phobius"/>
    </source>
</evidence>
<keyword evidence="2" id="KW-0812">Transmembrane</keyword>
<keyword evidence="5" id="KW-1185">Reference proteome</keyword>
<feature type="transmembrane region" description="Helical" evidence="2">
    <location>
        <begin position="108"/>
        <end position="125"/>
    </location>
</feature>
<feature type="non-terminal residue" evidence="4">
    <location>
        <position position="137"/>
    </location>
</feature>
<dbReference type="GO" id="GO:0015171">
    <property type="term" value="F:amino acid transmembrane transporter activity"/>
    <property type="evidence" value="ECO:0007669"/>
    <property type="project" value="TreeGrafter"/>
</dbReference>
<dbReference type="PANTHER" id="PTHR43243">
    <property type="entry name" value="INNER MEMBRANE TRANSPORTER YGJI-RELATED"/>
    <property type="match status" value="1"/>
</dbReference>
<dbReference type="Proteomes" id="UP001432027">
    <property type="component" value="Unassembled WGS sequence"/>
</dbReference>
<dbReference type="EMBL" id="BTSX01000002">
    <property type="protein sequence ID" value="GMS83069.1"/>
    <property type="molecule type" value="Genomic_DNA"/>
</dbReference>
<dbReference type="GO" id="GO:0005886">
    <property type="term" value="C:plasma membrane"/>
    <property type="evidence" value="ECO:0007669"/>
    <property type="project" value="TreeGrafter"/>
</dbReference>
<evidence type="ECO:0000313" key="5">
    <source>
        <dbReference type="Proteomes" id="UP001432027"/>
    </source>
</evidence>
<gene>
    <name evidence="4" type="ORF">PENTCL1PPCAC_5244</name>
</gene>
<feature type="non-terminal residue" evidence="4">
    <location>
        <position position="1"/>
    </location>
</feature>
<sequence length="137" mass="15566">SAQRHPSALFALLQLSSHRACGHADHDGLLHCYWNLHQQIVLPGAGGQDGHWNRHGHRRALHDLHRPAPSEQPQAGFQGVPRPLRASISLFVNIIMLTQLTAMTWIRLAGWMTIGLAIYLIYGMRHSKEELRYKKEQ</sequence>
<comment type="caution">
    <text evidence="4">The sequence shown here is derived from an EMBL/GenBank/DDBJ whole genome shotgun (WGS) entry which is preliminary data.</text>
</comment>
<dbReference type="InterPro" id="IPR029485">
    <property type="entry name" value="CAT_C"/>
</dbReference>
<dbReference type="AlphaFoldDB" id="A0AAV5SP19"/>
<protein>
    <recommendedName>
        <fullName evidence="3">Cationic amino acid transporter C-terminal domain-containing protein</fullName>
    </recommendedName>
</protein>
<dbReference type="Pfam" id="PF13906">
    <property type="entry name" value="AA_permease_C"/>
    <property type="match status" value="1"/>
</dbReference>
<keyword evidence="1" id="KW-0813">Transport</keyword>
<feature type="domain" description="Cationic amino acid transporter C-terminal" evidence="3">
    <location>
        <begin position="87"/>
        <end position="127"/>
    </location>
</feature>
<reference evidence="4" key="1">
    <citation type="submission" date="2023-10" db="EMBL/GenBank/DDBJ databases">
        <title>Genome assembly of Pristionchus species.</title>
        <authorList>
            <person name="Yoshida K."/>
            <person name="Sommer R.J."/>
        </authorList>
    </citation>
    <scope>NUCLEOTIDE SEQUENCE</scope>
    <source>
        <strain evidence="4">RS0144</strain>
    </source>
</reference>
<keyword evidence="2" id="KW-1133">Transmembrane helix</keyword>
<accession>A0AAV5SP19</accession>
<name>A0AAV5SP19_9BILA</name>
<keyword evidence="2" id="KW-0472">Membrane</keyword>
<evidence type="ECO:0000313" key="4">
    <source>
        <dbReference type="EMBL" id="GMS83069.1"/>
    </source>
</evidence>
<evidence type="ECO:0000259" key="3">
    <source>
        <dbReference type="Pfam" id="PF13906"/>
    </source>
</evidence>
<dbReference type="PANTHER" id="PTHR43243:SF4">
    <property type="entry name" value="CATIONIC AMINO ACID TRANSPORTER 4"/>
    <property type="match status" value="1"/>
</dbReference>
<evidence type="ECO:0000256" key="1">
    <source>
        <dbReference type="ARBA" id="ARBA00022448"/>
    </source>
</evidence>
<organism evidence="4 5">
    <name type="scientific">Pristionchus entomophagus</name>
    <dbReference type="NCBI Taxonomy" id="358040"/>
    <lineage>
        <taxon>Eukaryota</taxon>
        <taxon>Metazoa</taxon>
        <taxon>Ecdysozoa</taxon>
        <taxon>Nematoda</taxon>
        <taxon>Chromadorea</taxon>
        <taxon>Rhabditida</taxon>
        <taxon>Rhabditina</taxon>
        <taxon>Diplogasteromorpha</taxon>
        <taxon>Diplogasteroidea</taxon>
        <taxon>Neodiplogasteridae</taxon>
        <taxon>Pristionchus</taxon>
    </lineage>
</organism>
<proteinExistence type="predicted"/>